<reference evidence="6 7" key="1">
    <citation type="journal article" date="2017" name="BMC Genomics">
        <title>Chromosome level assembly and secondary metabolite potential of the parasitic fungus Cordyceps militaris.</title>
        <authorList>
            <person name="Kramer G.J."/>
            <person name="Nodwell J.R."/>
        </authorList>
    </citation>
    <scope>NUCLEOTIDE SEQUENCE [LARGE SCALE GENOMIC DNA]</scope>
    <source>
        <strain evidence="6 7">ATCC 34164</strain>
    </source>
</reference>
<evidence type="ECO:0000256" key="5">
    <source>
        <dbReference type="RuleBase" id="RU362022"/>
    </source>
</evidence>
<dbReference type="Gene3D" id="1.20.120.1630">
    <property type="match status" value="1"/>
</dbReference>
<dbReference type="VEuPathDB" id="FungiDB:A9K55_004180"/>
<accession>A0A2H4SMQ9</accession>
<feature type="transmembrane region" description="Helical" evidence="5">
    <location>
        <begin position="94"/>
        <end position="114"/>
    </location>
</feature>
<dbReference type="PANTHER" id="PTHR12714:SF9">
    <property type="entry name" value="PROTEIN-S-ISOPRENYLCYSTEINE O-METHYLTRANSFERASE"/>
    <property type="match status" value="1"/>
</dbReference>
<keyword evidence="5" id="KW-0949">S-adenosyl-L-methionine</keyword>
<keyword evidence="6" id="KW-0808">Transferase</keyword>
<feature type="transmembrane region" description="Helical" evidence="5">
    <location>
        <begin position="12"/>
        <end position="29"/>
    </location>
</feature>
<dbReference type="GO" id="GO:0004671">
    <property type="term" value="F:protein C-terminal S-isoprenylcysteine carboxyl O-methyltransferase activity"/>
    <property type="evidence" value="ECO:0007669"/>
    <property type="project" value="UniProtKB-EC"/>
</dbReference>
<organism evidence="6 7">
    <name type="scientific">Cordyceps militaris</name>
    <name type="common">Caterpillar fungus</name>
    <name type="synonym">Clavaria militaris</name>
    <dbReference type="NCBI Taxonomy" id="73501"/>
    <lineage>
        <taxon>Eukaryota</taxon>
        <taxon>Fungi</taxon>
        <taxon>Dikarya</taxon>
        <taxon>Ascomycota</taxon>
        <taxon>Pezizomycotina</taxon>
        <taxon>Sordariomycetes</taxon>
        <taxon>Hypocreomycetidae</taxon>
        <taxon>Hypocreales</taxon>
        <taxon>Cordycipitaceae</taxon>
        <taxon>Cordyceps</taxon>
    </lineage>
</organism>
<dbReference type="OrthoDB" id="422086at2759"/>
<evidence type="ECO:0000256" key="3">
    <source>
        <dbReference type="ARBA" id="ARBA00022989"/>
    </source>
</evidence>
<dbReference type="GO" id="GO:0005789">
    <property type="term" value="C:endoplasmic reticulum membrane"/>
    <property type="evidence" value="ECO:0007669"/>
    <property type="project" value="UniProtKB-SubCell"/>
</dbReference>
<evidence type="ECO:0000313" key="7">
    <source>
        <dbReference type="Proteomes" id="UP000323067"/>
    </source>
</evidence>
<keyword evidence="3 5" id="KW-1133">Transmembrane helix</keyword>
<sequence length="236" mass="25408">MDADLSSPQQLSFFAALLVAGYLTVRVIVPPNRTPRDERAWRADALWFARSAFIINLAILSSSALILYHAALTALPPAAAARVCPAPGQPNPALFRWSPVTAAAFLAVLAGAPLRMGAFSGLGKNFTFGLARPSGLVTTGIYAQVQHPSYTGMWLVAVASFAVFVRPDGALACFVPPVYWPRVQAWAATLMVGAGLLVAQQIATRVAQEEAMLKELFGKEWEAWHAKTKRFVPGLF</sequence>
<keyword evidence="2 5" id="KW-0812">Transmembrane</keyword>
<dbReference type="EC" id="2.1.1.100" evidence="5"/>
<proteinExistence type="inferred from homology"/>
<comment type="subcellular location">
    <subcellularLocation>
        <location evidence="5">Endoplasmic reticulum membrane</location>
        <topology evidence="5">Multi-pass membrane protein</topology>
    </subcellularLocation>
    <subcellularLocation>
        <location evidence="1">Membrane</location>
        <topology evidence="1">Multi-pass membrane protein</topology>
    </subcellularLocation>
</comment>
<feature type="transmembrane region" description="Helical" evidence="5">
    <location>
        <begin position="50"/>
        <end position="74"/>
    </location>
</feature>
<gene>
    <name evidence="6" type="ORF">A9K55_004180</name>
</gene>
<dbReference type="Pfam" id="PF04140">
    <property type="entry name" value="ICMT"/>
    <property type="match status" value="1"/>
</dbReference>
<dbReference type="PANTHER" id="PTHR12714">
    <property type="entry name" value="PROTEIN-S ISOPRENYLCYSTEINE O-METHYLTRANSFERASE"/>
    <property type="match status" value="1"/>
</dbReference>
<dbReference type="EMBL" id="CP023325">
    <property type="protein sequence ID" value="ATY64400.1"/>
    <property type="molecule type" value="Genomic_DNA"/>
</dbReference>
<keyword evidence="5 6" id="KW-0489">Methyltransferase</keyword>
<comment type="similarity">
    <text evidence="5">Belongs to the class VI-like SAM-binding methyltransferase superfamily. Isoprenylcysteine carboxyl methyltransferase family.</text>
</comment>
<keyword evidence="4 5" id="KW-0472">Membrane</keyword>
<evidence type="ECO:0000256" key="1">
    <source>
        <dbReference type="ARBA" id="ARBA00004141"/>
    </source>
</evidence>
<dbReference type="AlphaFoldDB" id="A0A2H4SMQ9"/>
<evidence type="ECO:0000256" key="4">
    <source>
        <dbReference type="ARBA" id="ARBA00023136"/>
    </source>
</evidence>
<comment type="catalytic activity">
    <reaction evidence="5">
        <text>[protein]-C-terminal S-[(2E,6E)-farnesyl]-L-cysteine + S-adenosyl-L-methionine = [protein]-C-terminal S-[(2E,6E)-farnesyl]-L-cysteine methyl ester + S-adenosyl-L-homocysteine</text>
        <dbReference type="Rhea" id="RHEA:21672"/>
        <dbReference type="Rhea" id="RHEA-COMP:12125"/>
        <dbReference type="Rhea" id="RHEA-COMP:12126"/>
        <dbReference type="ChEBI" id="CHEBI:57856"/>
        <dbReference type="ChEBI" id="CHEBI:59789"/>
        <dbReference type="ChEBI" id="CHEBI:90510"/>
        <dbReference type="ChEBI" id="CHEBI:90511"/>
        <dbReference type="EC" id="2.1.1.100"/>
    </reaction>
</comment>
<name>A0A2H4SMQ9_CORMI</name>
<protein>
    <recommendedName>
        <fullName evidence="5">Protein-S-isoprenylcysteine O-methyltransferase</fullName>
        <ecNumber evidence="5">2.1.1.100</ecNumber>
    </recommendedName>
</protein>
<comment type="caution">
    <text evidence="5">Lacks conserved residue(s) required for the propagation of feature annotation.</text>
</comment>
<dbReference type="GO" id="GO:0032259">
    <property type="term" value="P:methylation"/>
    <property type="evidence" value="ECO:0007669"/>
    <property type="project" value="UniProtKB-KW"/>
</dbReference>
<evidence type="ECO:0000256" key="2">
    <source>
        <dbReference type="ARBA" id="ARBA00022692"/>
    </source>
</evidence>
<dbReference type="Proteomes" id="UP000323067">
    <property type="component" value="Chromosome v"/>
</dbReference>
<keyword evidence="5" id="KW-0256">Endoplasmic reticulum</keyword>
<dbReference type="InterPro" id="IPR007269">
    <property type="entry name" value="ICMT_MeTrfase"/>
</dbReference>
<evidence type="ECO:0000313" key="6">
    <source>
        <dbReference type="EMBL" id="ATY64400.1"/>
    </source>
</evidence>